<dbReference type="Proteomes" id="UP001153076">
    <property type="component" value="Unassembled WGS sequence"/>
</dbReference>
<feature type="compositionally biased region" description="Basic and acidic residues" evidence="1">
    <location>
        <begin position="125"/>
        <end position="137"/>
    </location>
</feature>
<keyword evidence="4" id="KW-1185">Reference proteome</keyword>
<feature type="compositionally biased region" description="Polar residues" evidence="1">
    <location>
        <begin position="107"/>
        <end position="120"/>
    </location>
</feature>
<sequence length="465" mass="51017">MGEDKCGKKEARPVLGDITNQLGKRGSNLISSSPKSSSKSLIGSKRSADPNNSDDDDSRFWKQVSKVVESLEKERYGMPKCPKIVNESGGLSPLSGGKTYRLRAPSNRGSPVQVKAQSGVPNPAHDAKEPPSGSEVDRLDLGKCRTLPNVVALGDTIKESIPSVTVAESSKVSQRNDLEGVKDCGGEETVVVSDSGENYCTQESLAGKVVTNETKILDVDYLPSSQSESVANSRLVEFQDKGPYGLERCNLLKGDFGCWSRLAEIMLVLVLYKGYAQASNFDHKLRSLIVVALTCRLFEMGFMLLLCSVSESESELLGVLTLFVSYCGQLLIYGLTCIIRMSRAGYQVRILHTNYYDFVDYPPDEMNENLLGKSQKEANNLAQRYSGENEKLRHGQQHSKKGLENDLTSQWHALFQHMEEMFASESSQLQSYLLNLKDLREGFKNSGSICGGSDGQQCSSEGSDP</sequence>
<feature type="compositionally biased region" description="Basic and acidic residues" evidence="1">
    <location>
        <begin position="1"/>
        <end position="12"/>
    </location>
</feature>
<feature type="transmembrane region" description="Helical" evidence="2">
    <location>
        <begin position="318"/>
        <end position="339"/>
    </location>
</feature>
<feature type="region of interest" description="Disordered" evidence="1">
    <location>
        <begin position="1"/>
        <end position="60"/>
    </location>
</feature>
<gene>
    <name evidence="3" type="ORF">Cgig2_002833</name>
</gene>
<comment type="caution">
    <text evidence="3">The sequence shown here is derived from an EMBL/GenBank/DDBJ whole genome shotgun (WGS) entry which is preliminary data.</text>
</comment>
<keyword evidence="2" id="KW-0472">Membrane</keyword>
<feature type="compositionally biased region" description="Low complexity" evidence="1">
    <location>
        <begin position="26"/>
        <end position="51"/>
    </location>
</feature>
<keyword evidence="2" id="KW-0812">Transmembrane</keyword>
<evidence type="ECO:0000313" key="4">
    <source>
        <dbReference type="Proteomes" id="UP001153076"/>
    </source>
</evidence>
<dbReference type="EMBL" id="JAKOGI010000051">
    <property type="protein sequence ID" value="KAJ8446671.1"/>
    <property type="molecule type" value="Genomic_DNA"/>
</dbReference>
<evidence type="ECO:0000313" key="3">
    <source>
        <dbReference type="EMBL" id="KAJ8446671.1"/>
    </source>
</evidence>
<feature type="transmembrane region" description="Helical" evidence="2">
    <location>
        <begin position="288"/>
        <end position="306"/>
    </location>
</feature>
<name>A0A9Q1QM76_9CARY</name>
<dbReference type="PANTHER" id="PTHR33924">
    <property type="entry name" value="CATION-TRANSPORTING ATPASE"/>
    <property type="match status" value="1"/>
</dbReference>
<keyword evidence="2" id="KW-1133">Transmembrane helix</keyword>
<evidence type="ECO:0000256" key="2">
    <source>
        <dbReference type="SAM" id="Phobius"/>
    </source>
</evidence>
<dbReference type="PANTHER" id="PTHR33924:SF1">
    <property type="entry name" value="DNA-DIRECTED RNA POLYMERASE SUBUNIT BETA"/>
    <property type="match status" value="1"/>
</dbReference>
<dbReference type="OrthoDB" id="1907176at2759"/>
<feature type="region of interest" description="Disordered" evidence="1">
    <location>
        <begin position="75"/>
        <end position="137"/>
    </location>
</feature>
<protein>
    <submittedName>
        <fullName evidence="3">Uncharacterized protein</fullName>
    </submittedName>
</protein>
<reference evidence="3" key="1">
    <citation type="submission" date="2022-04" db="EMBL/GenBank/DDBJ databases">
        <title>Carnegiea gigantea Genome sequencing and assembly v2.</title>
        <authorList>
            <person name="Copetti D."/>
            <person name="Sanderson M.J."/>
            <person name="Burquez A."/>
            <person name="Wojciechowski M.F."/>
        </authorList>
    </citation>
    <scope>NUCLEOTIDE SEQUENCE</scope>
    <source>
        <strain evidence="3">SGP5-SGP5p</strain>
        <tissue evidence="3">Aerial part</tissue>
    </source>
</reference>
<accession>A0A9Q1QM76</accession>
<organism evidence="3 4">
    <name type="scientific">Carnegiea gigantea</name>
    <dbReference type="NCBI Taxonomy" id="171969"/>
    <lineage>
        <taxon>Eukaryota</taxon>
        <taxon>Viridiplantae</taxon>
        <taxon>Streptophyta</taxon>
        <taxon>Embryophyta</taxon>
        <taxon>Tracheophyta</taxon>
        <taxon>Spermatophyta</taxon>
        <taxon>Magnoliopsida</taxon>
        <taxon>eudicotyledons</taxon>
        <taxon>Gunneridae</taxon>
        <taxon>Pentapetalae</taxon>
        <taxon>Caryophyllales</taxon>
        <taxon>Cactineae</taxon>
        <taxon>Cactaceae</taxon>
        <taxon>Cactoideae</taxon>
        <taxon>Echinocereeae</taxon>
        <taxon>Carnegiea</taxon>
    </lineage>
</organism>
<dbReference type="AlphaFoldDB" id="A0A9Q1QM76"/>
<evidence type="ECO:0000256" key="1">
    <source>
        <dbReference type="SAM" id="MobiDB-lite"/>
    </source>
</evidence>
<proteinExistence type="predicted"/>